<dbReference type="SUPFAM" id="SSF50242">
    <property type="entry name" value="TIMP-like"/>
    <property type="match status" value="1"/>
</dbReference>
<dbReference type="STRING" id="6313.A0A0K0CVX5"/>
<evidence type="ECO:0000256" key="3">
    <source>
        <dbReference type="ARBA" id="ARBA00023157"/>
    </source>
</evidence>
<dbReference type="Pfam" id="PF00965">
    <property type="entry name" value="TIMP"/>
    <property type="match status" value="1"/>
</dbReference>
<evidence type="ECO:0000313" key="5">
    <source>
        <dbReference type="Proteomes" id="UP000035642"/>
    </source>
</evidence>
<keyword evidence="3" id="KW-1015">Disulfide bond</keyword>
<dbReference type="Gene3D" id="2.40.50.120">
    <property type="match status" value="1"/>
</dbReference>
<dbReference type="InterPro" id="IPR008993">
    <property type="entry name" value="TIMP-like_OB-fold"/>
</dbReference>
<name>A0A0K0CVX5_ANGCA</name>
<dbReference type="Proteomes" id="UP000035642">
    <property type="component" value="Unassembled WGS sequence"/>
</dbReference>
<dbReference type="InterPro" id="IPR001820">
    <property type="entry name" value="TIMP"/>
</dbReference>
<dbReference type="InterPro" id="IPR001134">
    <property type="entry name" value="Netrin_domain"/>
</dbReference>
<evidence type="ECO:0000313" key="6">
    <source>
        <dbReference type="WBParaSite" id="ACAC_0000152901-mRNA-1"/>
    </source>
</evidence>
<protein>
    <submittedName>
        <fullName evidence="6">NTR domain-containing protein</fullName>
    </submittedName>
</protein>
<accession>A0A0K0CVX5</accession>
<reference evidence="6" key="2">
    <citation type="submission" date="2017-02" db="UniProtKB">
        <authorList>
            <consortium name="WormBaseParasite"/>
        </authorList>
    </citation>
    <scope>IDENTIFICATION</scope>
</reference>
<sequence length="117" mass="13413">MRLLCVVSRVKVLFFHNPNNGNSEEVYSTYGIEHIEVYKKPFDLTALPPFILTPSNMLHCAVHLEVGREYLLSGRRGNDNKFYLFLCGHLTDEDVAGVAEWQNVSVELRSNLTTFYC</sequence>
<dbReference type="WBParaSite" id="ACAC_0000152901-mRNA-1">
    <property type="protein sequence ID" value="ACAC_0000152901-mRNA-1"/>
    <property type="gene ID" value="ACAC_0000152901"/>
</dbReference>
<comment type="subcellular location">
    <subcellularLocation>
        <location evidence="1">Secreted</location>
    </subcellularLocation>
</comment>
<reference evidence="5" key="1">
    <citation type="submission" date="2012-09" db="EMBL/GenBank/DDBJ databases">
        <authorList>
            <person name="Martin A.A."/>
        </authorList>
    </citation>
    <scope>NUCLEOTIDE SEQUENCE</scope>
</reference>
<dbReference type="GO" id="GO:0005576">
    <property type="term" value="C:extracellular region"/>
    <property type="evidence" value="ECO:0007669"/>
    <property type="project" value="UniProtKB-SubCell"/>
</dbReference>
<dbReference type="GO" id="GO:0008191">
    <property type="term" value="F:metalloendopeptidase inhibitor activity"/>
    <property type="evidence" value="ECO:0007669"/>
    <property type="project" value="InterPro"/>
</dbReference>
<evidence type="ECO:0000256" key="2">
    <source>
        <dbReference type="ARBA" id="ARBA00022525"/>
    </source>
</evidence>
<organism evidence="5 6">
    <name type="scientific">Angiostrongylus cantonensis</name>
    <name type="common">Rat lungworm</name>
    <dbReference type="NCBI Taxonomy" id="6313"/>
    <lineage>
        <taxon>Eukaryota</taxon>
        <taxon>Metazoa</taxon>
        <taxon>Ecdysozoa</taxon>
        <taxon>Nematoda</taxon>
        <taxon>Chromadorea</taxon>
        <taxon>Rhabditida</taxon>
        <taxon>Rhabditina</taxon>
        <taxon>Rhabditomorpha</taxon>
        <taxon>Strongyloidea</taxon>
        <taxon>Metastrongylidae</taxon>
        <taxon>Angiostrongylus</taxon>
    </lineage>
</organism>
<dbReference type="AlphaFoldDB" id="A0A0K0CVX5"/>
<evidence type="ECO:0000256" key="1">
    <source>
        <dbReference type="ARBA" id="ARBA00004613"/>
    </source>
</evidence>
<evidence type="ECO:0000259" key="4">
    <source>
        <dbReference type="PROSITE" id="PS50189"/>
    </source>
</evidence>
<keyword evidence="5" id="KW-1185">Reference proteome</keyword>
<proteinExistence type="predicted"/>
<keyword evidence="2" id="KW-0964">Secreted</keyword>
<dbReference type="PROSITE" id="PS50189">
    <property type="entry name" value="NTR"/>
    <property type="match status" value="1"/>
</dbReference>
<feature type="domain" description="NTR" evidence="4">
    <location>
        <begin position="1"/>
        <end position="117"/>
    </location>
</feature>